<comment type="caution">
    <text evidence="1">The sequence shown here is derived from an EMBL/GenBank/DDBJ whole genome shotgun (WGS) entry which is preliminary data.</text>
</comment>
<protein>
    <submittedName>
        <fullName evidence="1">Uncharacterized protein</fullName>
    </submittedName>
</protein>
<evidence type="ECO:0000313" key="1">
    <source>
        <dbReference type="EMBL" id="GAA4254604.1"/>
    </source>
</evidence>
<organism evidence="1 2">
    <name type="scientific">Dactylosporangium darangshiense</name>
    <dbReference type="NCBI Taxonomy" id="579108"/>
    <lineage>
        <taxon>Bacteria</taxon>
        <taxon>Bacillati</taxon>
        <taxon>Actinomycetota</taxon>
        <taxon>Actinomycetes</taxon>
        <taxon>Micromonosporales</taxon>
        <taxon>Micromonosporaceae</taxon>
        <taxon>Dactylosporangium</taxon>
    </lineage>
</organism>
<reference evidence="2" key="1">
    <citation type="journal article" date="2019" name="Int. J. Syst. Evol. Microbiol.">
        <title>The Global Catalogue of Microorganisms (GCM) 10K type strain sequencing project: providing services to taxonomists for standard genome sequencing and annotation.</title>
        <authorList>
            <consortium name="The Broad Institute Genomics Platform"/>
            <consortium name="The Broad Institute Genome Sequencing Center for Infectious Disease"/>
            <person name="Wu L."/>
            <person name="Ma J."/>
        </authorList>
    </citation>
    <scope>NUCLEOTIDE SEQUENCE [LARGE SCALE GENOMIC DNA]</scope>
    <source>
        <strain evidence="2">JCM 17441</strain>
    </source>
</reference>
<proteinExistence type="predicted"/>
<dbReference type="Proteomes" id="UP001500620">
    <property type="component" value="Unassembled WGS sequence"/>
</dbReference>
<accession>A0ABP8DFC1</accession>
<dbReference type="EMBL" id="BAABAT010000019">
    <property type="protein sequence ID" value="GAA4254604.1"/>
    <property type="molecule type" value="Genomic_DNA"/>
</dbReference>
<dbReference type="RefSeq" id="WP_345131621.1">
    <property type="nucleotide sequence ID" value="NZ_BAABAT010000019.1"/>
</dbReference>
<keyword evidence="2" id="KW-1185">Reference proteome</keyword>
<gene>
    <name evidence="1" type="ORF">GCM10022255_059920</name>
</gene>
<sequence>MIGVTDAVDCFTKGDIGGRVNTILNVIPWGIAFKALKIGEAAWRVGRAVVRFLGELKWAERILAKAERAATKVPVTGLWNPAGSVMWILSWPDFVTRCQVSASPARRSPRAERPTRRST</sequence>
<evidence type="ECO:0000313" key="2">
    <source>
        <dbReference type="Proteomes" id="UP001500620"/>
    </source>
</evidence>
<name>A0ABP8DFC1_9ACTN</name>